<dbReference type="Proteomes" id="UP000623467">
    <property type="component" value="Unassembled WGS sequence"/>
</dbReference>
<sequence length="262" mass="28543">MRATYADSSAAFPLDIIYVSGLPCTPPLFMSRTRRGWIPVSLPVPSWRSHWCTPRISTTMVDPVCLIYILPLSLRVHMPRLRGPGEAFGCTFAPSLSSFFKCGDVLSSPDDGRSGNVMLSSPSHEPRLAALGPGPFVKALEHAVPGVEAHIVGKPSRAFFEAVIVDVDAHGLLLLVMPIFLPRRIRAVIGDDVEADLGGGAVKLGLERVLVRTGKYRPGDETHMSSQPDEVVDSFAAFVDSFLSGWYDREESEYGFSLDALE</sequence>
<comment type="caution">
    <text evidence="1">The sequence shown here is derived from an EMBL/GenBank/DDBJ whole genome shotgun (WGS) entry which is preliminary data.</text>
</comment>
<dbReference type="EMBL" id="JACAZH010000013">
    <property type="protein sequence ID" value="KAF7351486.1"/>
    <property type="molecule type" value="Genomic_DNA"/>
</dbReference>
<reference evidence="1" key="1">
    <citation type="submission" date="2020-05" db="EMBL/GenBank/DDBJ databases">
        <title>Mycena genomes resolve the evolution of fungal bioluminescence.</title>
        <authorList>
            <person name="Tsai I.J."/>
        </authorList>
    </citation>
    <scope>NUCLEOTIDE SEQUENCE</scope>
    <source>
        <strain evidence="1">160909Yilan</strain>
    </source>
</reference>
<dbReference type="OrthoDB" id="426235at2759"/>
<dbReference type="GO" id="GO:0016791">
    <property type="term" value="F:phosphatase activity"/>
    <property type="evidence" value="ECO:0007669"/>
    <property type="project" value="TreeGrafter"/>
</dbReference>
<dbReference type="PANTHER" id="PTHR19288">
    <property type="entry name" value="4-NITROPHENYLPHOSPHATASE-RELATED"/>
    <property type="match status" value="1"/>
</dbReference>
<evidence type="ECO:0000313" key="2">
    <source>
        <dbReference type="Proteomes" id="UP000623467"/>
    </source>
</evidence>
<proteinExistence type="predicted"/>
<protein>
    <submittedName>
        <fullName evidence="1">Haloacid dehalogenase-like hydrolase domain-containing protein 2</fullName>
    </submittedName>
</protein>
<keyword evidence="2" id="KW-1185">Reference proteome</keyword>
<organism evidence="1 2">
    <name type="scientific">Mycena sanguinolenta</name>
    <dbReference type="NCBI Taxonomy" id="230812"/>
    <lineage>
        <taxon>Eukaryota</taxon>
        <taxon>Fungi</taxon>
        <taxon>Dikarya</taxon>
        <taxon>Basidiomycota</taxon>
        <taxon>Agaricomycotina</taxon>
        <taxon>Agaricomycetes</taxon>
        <taxon>Agaricomycetidae</taxon>
        <taxon>Agaricales</taxon>
        <taxon>Marasmiineae</taxon>
        <taxon>Mycenaceae</taxon>
        <taxon>Mycena</taxon>
    </lineage>
</organism>
<gene>
    <name evidence="1" type="ORF">MSAN_01580900</name>
</gene>
<name>A0A8H6Y3W4_9AGAR</name>
<evidence type="ECO:0000313" key="1">
    <source>
        <dbReference type="EMBL" id="KAF7351486.1"/>
    </source>
</evidence>
<dbReference type="PANTHER" id="PTHR19288:SF46">
    <property type="entry name" value="HALOACID DEHALOGENASE-LIKE HYDROLASE DOMAIN-CONTAINING PROTEIN 2"/>
    <property type="match status" value="1"/>
</dbReference>
<keyword evidence="1" id="KW-0378">Hydrolase</keyword>
<dbReference type="SUPFAM" id="SSF56784">
    <property type="entry name" value="HAD-like"/>
    <property type="match status" value="1"/>
</dbReference>
<dbReference type="AlphaFoldDB" id="A0A8H6Y3W4"/>
<accession>A0A8H6Y3W4</accession>
<dbReference type="Pfam" id="PF13242">
    <property type="entry name" value="Hydrolase_like"/>
    <property type="match status" value="1"/>
</dbReference>
<dbReference type="GO" id="GO:0005737">
    <property type="term" value="C:cytoplasm"/>
    <property type="evidence" value="ECO:0007669"/>
    <property type="project" value="TreeGrafter"/>
</dbReference>
<dbReference type="InterPro" id="IPR023214">
    <property type="entry name" value="HAD_sf"/>
</dbReference>
<dbReference type="InterPro" id="IPR036412">
    <property type="entry name" value="HAD-like_sf"/>
</dbReference>
<dbReference type="Gene3D" id="3.40.50.1000">
    <property type="entry name" value="HAD superfamily/HAD-like"/>
    <property type="match status" value="2"/>
</dbReference>